<name>K5XFV0_AGABU</name>
<dbReference type="InParanoid" id="K5XFV0"/>
<dbReference type="EMBL" id="JH973174">
    <property type="protein sequence ID" value="EKM73255.1"/>
    <property type="molecule type" value="Genomic_DNA"/>
</dbReference>
<dbReference type="AlphaFoldDB" id="K5XFV0"/>
<organism evidence="1 2">
    <name type="scientific">Agaricus bisporus var. burnettii (strain JB137-S8 / ATCC MYA-4627 / FGSC 10392)</name>
    <name type="common">White button mushroom</name>
    <dbReference type="NCBI Taxonomy" id="597362"/>
    <lineage>
        <taxon>Eukaryota</taxon>
        <taxon>Fungi</taxon>
        <taxon>Dikarya</taxon>
        <taxon>Basidiomycota</taxon>
        <taxon>Agaricomycotina</taxon>
        <taxon>Agaricomycetes</taxon>
        <taxon>Agaricomycetidae</taxon>
        <taxon>Agaricales</taxon>
        <taxon>Agaricineae</taxon>
        <taxon>Agaricaceae</taxon>
        <taxon>Agaricus</taxon>
    </lineage>
</organism>
<evidence type="ECO:0000313" key="2">
    <source>
        <dbReference type="Proteomes" id="UP000008493"/>
    </source>
</evidence>
<proteinExistence type="predicted"/>
<accession>K5XFV0</accession>
<feature type="non-terminal residue" evidence="1">
    <location>
        <position position="1"/>
    </location>
</feature>
<protein>
    <submittedName>
        <fullName evidence="1">Uncharacterized protein</fullName>
    </submittedName>
</protein>
<gene>
    <name evidence="1" type="ORF">AGABI1DRAFT_135220</name>
</gene>
<dbReference type="RefSeq" id="XP_007336106.1">
    <property type="nucleotide sequence ID" value="XM_007336044.1"/>
</dbReference>
<dbReference type="KEGG" id="abp:AGABI1DRAFT135220"/>
<sequence>STLAGCSKSNDLPTAQLSATGLVLLLKAIPNVRDSTSPRSLPLHSVLPRYASLLLLQLEKATKCAPLTSLLPSLMGNSKRRSICANPRAITLVVLTWSFGSVNRSMASSRLPGSGIRNSGVSLKALATRGFALTAPSTSTPKVTSRSLCQYSLTTLLLSRKVILPWPWLHSG</sequence>
<dbReference type="Proteomes" id="UP000008493">
    <property type="component" value="Unassembled WGS sequence"/>
</dbReference>
<evidence type="ECO:0000313" key="1">
    <source>
        <dbReference type="EMBL" id="EKM73255.1"/>
    </source>
</evidence>
<keyword evidence="2" id="KW-1185">Reference proteome</keyword>
<dbReference type="GeneID" id="18828509"/>
<feature type="non-terminal residue" evidence="1">
    <location>
        <position position="172"/>
    </location>
</feature>
<reference evidence="2" key="1">
    <citation type="journal article" date="2012" name="Proc. Natl. Acad. Sci. U.S.A.">
        <title>Genome sequence of the button mushroom Agaricus bisporus reveals mechanisms governing adaptation to a humic-rich ecological niche.</title>
        <authorList>
            <person name="Morin E."/>
            <person name="Kohler A."/>
            <person name="Baker A.R."/>
            <person name="Foulongne-Oriol M."/>
            <person name="Lombard V."/>
            <person name="Nagy L.G."/>
            <person name="Ohm R.A."/>
            <person name="Patyshakuliyeva A."/>
            <person name="Brun A."/>
            <person name="Aerts A.L."/>
            <person name="Bailey A.M."/>
            <person name="Billette C."/>
            <person name="Coutinho P.M."/>
            <person name="Deakin G."/>
            <person name="Doddapaneni H."/>
            <person name="Floudas D."/>
            <person name="Grimwood J."/>
            <person name="Hilden K."/>
            <person name="Kuees U."/>
            <person name="LaButti K.M."/>
            <person name="Lapidus A."/>
            <person name="Lindquist E.A."/>
            <person name="Lucas S.M."/>
            <person name="Murat C."/>
            <person name="Riley R.W."/>
            <person name="Salamov A.A."/>
            <person name="Schmutz J."/>
            <person name="Subramanian V."/>
            <person name="Woesten H.A.B."/>
            <person name="Xu J."/>
            <person name="Eastwood D.C."/>
            <person name="Foster G.D."/>
            <person name="Sonnenberg A.S."/>
            <person name="Cullen D."/>
            <person name="de Vries R.P."/>
            <person name="Lundell T."/>
            <person name="Hibbett D.S."/>
            <person name="Henrissat B."/>
            <person name="Burton K.S."/>
            <person name="Kerrigan R.W."/>
            <person name="Challen M.P."/>
            <person name="Grigoriev I.V."/>
            <person name="Martin F."/>
        </authorList>
    </citation>
    <scope>NUCLEOTIDE SEQUENCE [LARGE SCALE GENOMIC DNA]</scope>
    <source>
        <strain evidence="2">JB137-S8 / ATCC MYA-4627 / FGSC 10392</strain>
    </source>
</reference>
<dbReference type="HOGENOM" id="CLU_1558934_0_0_1"/>